<dbReference type="NCBIfam" id="TIGR00095">
    <property type="entry name" value="16S rRNA (guanine(966)-N(2))-methyltransferase RsmD"/>
    <property type="match status" value="1"/>
</dbReference>
<dbReference type="CDD" id="cd02440">
    <property type="entry name" value="AdoMet_MTases"/>
    <property type="match status" value="1"/>
</dbReference>
<dbReference type="Pfam" id="PF03602">
    <property type="entry name" value="Cons_hypoth95"/>
    <property type="match status" value="1"/>
</dbReference>
<dbReference type="InterPro" id="IPR029063">
    <property type="entry name" value="SAM-dependent_MTases_sf"/>
</dbReference>
<dbReference type="Gene3D" id="3.40.50.150">
    <property type="entry name" value="Vaccinia Virus protein VP39"/>
    <property type="match status" value="1"/>
</dbReference>
<name>A0ABT5KS80_9BURK</name>
<evidence type="ECO:0000313" key="4">
    <source>
        <dbReference type="Proteomes" id="UP001219862"/>
    </source>
</evidence>
<evidence type="ECO:0000256" key="2">
    <source>
        <dbReference type="ARBA" id="ARBA00022679"/>
    </source>
</evidence>
<dbReference type="GO" id="GO:0052913">
    <property type="term" value="F:16S rRNA (guanine(966)-N(2))-methyltransferase activity"/>
    <property type="evidence" value="ECO:0007669"/>
    <property type="project" value="UniProtKB-EC"/>
</dbReference>
<dbReference type="SUPFAM" id="SSF53335">
    <property type="entry name" value="S-adenosyl-L-methionine-dependent methyltransferases"/>
    <property type="match status" value="1"/>
</dbReference>
<dbReference type="PIRSF" id="PIRSF004553">
    <property type="entry name" value="CHP00095"/>
    <property type="match status" value="1"/>
</dbReference>
<gene>
    <name evidence="3" type="primary">rsmD</name>
    <name evidence="3" type="ORF">PRZ01_11320</name>
</gene>
<dbReference type="EMBL" id="JAQQXS010000009">
    <property type="protein sequence ID" value="MDC8785784.1"/>
    <property type="molecule type" value="Genomic_DNA"/>
</dbReference>
<sequence length="183" mass="19801">MGAREVRIIGGDWKRSKLPVADKPGLRPTPDRVRETLFNWLGQTLEGWRVLDAFAGSGALGFEAASRAATEVLLLERDPQLARSLQASAQRLKATNIRVECTDAIGWMSRQAAPAFELVLLDPPFDLNLFLPALKAAVPLLAPGGLIYLEAGELIEAPADLGLEPLRSGRAGAVHFQLLRRSG</sequence>
<reference evidence="3 4" key="1">
    <citation type="submission" date="2022-10" db="EMBL/GenBank/DDBJ databases">
        <title>paucibacter sp. hw8 Genome sequencing.</title>
        <authorList>
            <person name="Park S."/>
        </authorList>
    </citation>
    <scope>NUCLEOTIDE SEQUENCE [LARGE SCALE GENOMIC DNA]</scope>
    <source>
        <strain evidence="4">hw8</strain>
    </source>
</reference>
<keyword evidence="4" id="KW-1185">Reference proteome</keyword>
<keyword evidence="1 3" id="KW-0489">Methyltransferase</keyword>
<protein>
    <submittedName>
        <fullName evidence="3">16S rRNA (Guanine(966)-N(2))-methyltransferase RsmD</fullName>
        <ecNumber evidence="3">2.1.1.171</ecNumber>
    </submittedName>
</protein>
<proteinExistence type="predicted"/>
<comment type="caution">
    <text evidence="3">The sequence shown here is derived from an EMBL/GenBank/DDBJ whole genome shotgun (WGS) entry which is preliminary data.</text>
</comment>
<dbReference type="Proteomes" id="UP001219862">
    <property type="component" value="Unassembled WGS sequence"/>
</dbReference>
<organism evidence="3 4">
    <name type="scientific">Roseateles koreensis</name>
    <dbReference type="NCBI Taxonomy" id="2987526"/>
    <lineage>
        <taxon>Bacteria</taxon>
        <taxon>Pseudomonadati</taxon>
        <taxon>Pseudomonadota</taxon>
        <taxon>Betaproteobacteria</taxon>
        <taxon>Burkholderiales</taxon>
        <taxon>Sphaerotilaceae</taxon>
        <taxon>Roseateles</taxon>
    </lineage>
</organism>
<evidence type="ECO:0000256" key="1">
    <source>
        <dbReference type="ARBA" id="ARBA00022603"/>
    </source>
</evidence>
<dbReference type="PANTHER" id="PTHR43542:SF1">
    <property type="entry name" value="METHYLTRANSFERASE"/>
    <property type="match status" value="1"/>
</dbReference>
<dbReference type="EC" id="2.1.1.171" evidence="3"/>
<evidence type="ECO:0000313" key="3">
    <source>
        <dbReference type="EMBL" id="MDC8785784.1"/>
    </source>
</evidence>
<accession>A0ABT5KS80</accession>
<dbReference type="PANTHER" id="PTHR43542">
    <property type="entry name" value="METHYLTRANSFERASE"/>
    <property type="match status" value="1"/>
</dbReference>
<keyword evidence="2 3" id="KW-0808">Transferase</keyword>
<dbReference type="InterPro" id="IPR004398">
    <property type="entry name" value="RNA_MeTrfase_RsmD"/>
</dbReference>